<dbReference type="AlphaFoldDB" id="A0A5J9U8F6"/>
<keyword evidence="5" id="KW-0539">Nucleus</keyword>
<dbReference type="PROSITE" id="PS50811">
    <property type="entry name" value="WRKY"/>
    <property type="match status" value="1"/>
</dbReference>
<reference evidence="8 10" key="1">
    <citation type="journal article" date="2019" name="Sci. Rep.">
        <title>A high-quality genome of Eragrostis curvula grass provides insights into Poaceae evolution and supports new strategies to enhance forage quality.</title>
        <authorList>
            <person name="Carballo J."/>
            <person name="Santos B.A.C.M."/>
            <person name="Zappacosta D."/>
            <person name="Garbus I."/>
            <person name="Selva J.P."/>
            <person name="Gallo C.A."/>
            <person name="Diaz A."/>
            <person name="Albertini E."/>
            <person name="Caccamo M."/>
            <person name="Echenique V."/>
        </authorList>
    </citation>
    <scope>NUCLEOTIDE SEQUENCE [LARGE SCALE GENOMIC DNA]</scope>
    <source>
        <strain evidence="10">cv. Victoria</strain>
        <tissue evidence="8">Leaf</tissue>
    </source>
</reference>
<feature type="region of interest" description="Disordered" evidence="6">
    <location>
        <begin position="61"/>
        <end position="92"/>
    </location>
</feature>
<evidence type="ECO:0000256" key="2">
    <source>
        <dbReference type="ARBA" id="ARBA00023015"/>
    </source>
</evidence>
<keyword evidence="3" id="KW-0238">DNA-binding</keyword>
<keyword evidence="2" id="KW-0805">Transcription regulation</keyword>
<evidence type="ECO:0000313" key="10">
    <source>
        <dbReference type="Proteomes" id="UP000324897"/>
    </source>
</evidence>
<accession>A0A5J9U8F6</accession>
<dbReference type="Gramene" id="TVU19857">
    <property type="protein sequence ID" value="TVU19857"/>
    <property type="gene ID" value="EJB05_36032"/>
</dbReference>
<evidence type="ECO:0000256" key="5">
    <source>
        <dbReference type="ARBA" id="ARBA00023242"/>
    </source>
</evidence>
<dbReference type="InterPro" id="IPR036576">
    <property type="entry name" value="WRKY_dom_sf"/>
</dbReference>
<evidence type="ECO:0000313" key="8">
    <source>
        <dbReference type="EMBL" id="TVU19856.1"/>
    </source>
</evidence>
<dbReference type="InterPro" id="IPR044810">
    <property type="entry name" value="WRKY_plant"/>
</dbReference>
<feature type="domain" description="WRKY" evidence="7">
    <location>
        <begin position="95"/>
        <end position="163"/>
    </location>
</feature>
<dbReference type="Gramene" id="TVU19856">
    <property type="protein sequence ID" value="TVU19856"/>
    <property type="gene ID" value="EJB05_36031"/>
</dbReference>
<evidence type="ECO:0000259" key="7">
    <source>
        <dbReference type="PROSITE" id="PS50811"/>
    </source>
</evidence>
<keyword evidence="10" id="KW-1185">Reference proteome</keyword>
<feature type="non-terminal residue" evidence="8">
    <location>
        <position position="1"/>
    </location>
</feature>
<dbReference type="Gene3D" id="2.20.25.80">
    <property type="entry name" value="WRKY domain"/>
    <property type="match status" value="1"/>
</dbReference>
<dbReference type="SUPFAM" id="SSF118290">
    <property type="entry name" value="WRKY DNA-binding domain"/>
    <property type="match status" value="1"/>
</dbReference>
<dbReference type="EMBL" id="RWGY01000029">
    <property type="protein sequence ID" value="TVU19857.1"/>
    <property type="molecule type" value="Genomic_DNA"/>
</dbReference>
<dbReference type="GO" id="GO:0003700">
    <property type="term" value="F:DNA-binding transcription factor activity"/>
    <property type="evidence" value="ECO:0007669"/>
    <property type="project" value="InterPro"/>
</dbReference>
<evidence type="ECO:0000313" key="9">
    <source>
        <dbReference type="EMBL" id="TVU19857.1"/>
    </source>
</evidence>
<evidence type="ECO:0000256" key="4">
    <source>
        <dbReference type="ARBA" id="ARBA00023163"/>
    </source>
</evidence>
<proteinExistence type="predicted"/>
<dbReference type="Proteomes" id="UP000324897">
    <property type="component" value="Chromosome 7"/>
</dbReference>
<dbReference type="GO" id="GO:0043565">
    <property type="term" value="F:sequence-specific DNA binding"/>
    <property type="evidence" value="ECO:0007669"/>
    <property type="project" value="InterPro"/>
</dbReference>
<evidence type="ECO:0000256" key="1">
    <source>
        <dbReference type="ARBA" id="ARBA00004123"/>
    </source>
</evidence>
<dbReference type="Pfam" id="PF03106">
    <property type="entry name" value="WRKY"/>
    <property type="match status" value="1"/>
</dbReference>
<dbReference type="InterPro" id="IPR003657">
    <property type="entry name" value="WRKY_dom"/>
</dbReference>
<evidence type="ECO:0000256" key="6">
    <source>
        <dbReference type="SAM" id="MobiDB-lite"/>
    </source>
</evidence>
<dbReference type="GO" id="GO:0005634">
    <property type="term" value="C:nucleus"/>
    <property type="evidence" value="ECO:0007669"/>
    <property type="project" value="UniProtKB-SubCell"/>
</dbReference>
<comment type="subcellular location">
    <subcellularLocation>
        <location evidence="1">Nucleus</location>
    </subcellularLocation>
</comment>
<protein>
    <recommendedName>
        <fullName evidence="7">WRKY domain-containing protein</fullName>
    </recommendedName>
</protein>
<keyword evidence="4" id="KW-0804">Transcription</keyword>
<dbReference type="SMART" id="SM00774">
    <property type="entry name" value="WRKY"/>
    <property type="match status" value="1"/>
</dbReference>
<comment type="caution">
    <text evidence="8">The sequence shown here is derived from an EMBL/GenBank/DDBJ whole genome shotgun (WGS) entry which is preliminary data.</text>
</comment>
<gene>
    <name evidence="8" type="ORF">EJB05_36031</name>
    <name evidence="9" type="ORF">EJB05_36032</name>
</gene>
<organism evidence="8 10">
    <name type="scientific">Eragrostis curvula</name>
    <name type="common">weeping love grass</name>
    <dbReference type="NCBI Taxonomy" id="38414"/>
    <lineage>
        <taxon>Eukaryota</taxon>
        <taxon>Viridiplantae</taxon>
        <taxon>Streptophyta</taxon>
        <taxon>Embryophyta</taxon>
        <taxon>Tracheophyta</taxon>
        <taxon>Spermatophyta</taxon>
        <taxon>Magnoliopsida</taxon>
        <taxon>Liliopsida</taxon>
        <taxon>Poales</taxon>
        <taxon>Poaceae</taxon>
        <taxon>PACMAD clade</taxon>
        <taxon>Chloridoideae</taxon>
        <taxon>Eragrostideae</taxon>
        <taxon>Eragrostidinae</taxon>
        <taxon>Eragrostis</taxon>
    </lineage>
</organism>
<dbReference type="PANTHER" id="PTHR31282">
    <property type="entry name" value="WRKY TRANSCRIPTION FACTOR 21-RELATED"/>
    <property type="match status" value="1"/>
</dbReference>
<name>A0A5J9U8F6_9POAL</name>
<dbReference type="EMBL" id="RWGY01000029">
    <property type="protein sequence ID" value="TVU19856.1"/>
    <property type="molecule type" value="Genomic_DNA"/>
</dbReference>
<dbReference type="OrthoDB" id="684963at2759"/>
<sequence>MATASDTSAAAASTACEVVEGARDSALRLLDLLQAMGADPGRQKLAEQIIRSIDRALAAVRGDKKKRSRSAYRPDPQGQSKRRAMCGRGETGARVVSATTDDGFAWRKYGEKVINHRSYPRFYFRCTYRDEHGCSAKKQVQQTQEGPSLFETTYFGEHTPACPRDAPLAVANCAFVSQAHFRTSFSPGGSTSSDDEAPQVLSLPAAEEEALVLPDVAEFSEEYWPLDDWPMKFVSADPSFPSPARGMESFDDSLDELVSLFWS</sequence>
<evidence type="ECO:0000256" key="3">
    <source>
        <dbReference type="ARBA" id="ARBA00023125"/>
    </source>
</evidence>